<evidence type="ECO:0000256" key="4">
    <source>
        <dbReference type="ARBA" id="ARBA00022692"/>
    </source>
</evidence>
<gene>
    <name evidence="10" type="ORF">O987_25845</name>
</gene>
<dbReference type="NCBIfam" id="TIGR00254">
    <property type="entry name" value="GGDEF"/>
    <property type="match status" value="1"/>
</dbReference>
<evidence type="ECO:0000256" key="1">
    <source>
        <dbReference type="ARBA" id="ARBA00004651"/>
    </source>
</evidence>
<dbReference type="CDD" id="cd01949">
    <property type="entry name" value="GGDEF"/>
    <property type="match status" value="1"/>
</dbReference>
<dbReference type="Gene3D" id="3.30.70.270">
    <property type="match status" value="1"/>
</dbReference>
<dbReference type="InterPro" id="IPR029151">
    <property type="entry name" value="Sensor-like_sf"/>
</dbReference>
<sequence length="536" mass="59296">MKKSLPWQRRLAPTRLDLRRLILVLTICSALIPFLNTFYAGYLVQRQQLIDNTLEGHHAYATKLAKSTDDFLQSALQQLEYSASLMGAHMDDMGYLAKEATRLRLQTKSFNSVTIIDPTGYVLATSPETLQIKGKTLQSAGVTQTLSTRGPVISQPYMSTAGNYIVFVSQPIFGPQGEFLGAVGGSIYLKEDSILDTLLGSHFYQDGTYVYVVDRNKHIIYHPDNHRVGDQVINNDVINAVIRGESGTAPVVNSKGVEMLAGYAVIHASGWGIVAQRPKAATLAPLNKMMRSVLYKTLPIALLMLVVIWWSARRISSPLRQLANGAHDMDKPETAQNIQAVKSWYFESYELKKAMLKGLNLLQRNITKLREDVNTDPLTGLGNRRHLEAAITAFQTQALPFSVIAIDIDHFKRINDGFGHDTGDEVLRQLARTMREVSRIDDVPCRMGGEEFLLLLPGTAPEAAAHAAERLRQLVEKMEMPPVGHITISLGVAHWPDSAPDIKAVFQQADAMLYAAKRGGRNRVMVSEASVPPGEL</sequence>
<dbReference type="InterPro" id="IPR043128">
    <property type="entry name" value="Rev_trsase/Diguanyl_cyclase"/>
</dbReference>
<evidence type="ECO:0000313" key="11">
    <source>
        <dbReference type="Proteomes" id="UP000028782"/>
    </source>
</evidence>
<reference evidence="10 11" key="1">
    <citation type="journal article" date="2014" name="Genome Announc.">
        <title>Complete Genome Sequence of Polychlorinated Biphenyl Degrader Comamonas testosteroni TK102 (NBRC 109938).</title>
        <authorList>
            <person name="Fukuda K."/>
            <person name="Hosoyama A."/>
            <person name="Tsuchikane K."/>
            <person name="Ohji S."/>
            <person name="Yamazoe A."/>
            <person name="Fujita N."/>
            <person name="Shintani M."/>
            <person name="Kimbara K."/>
        </authorList>
    </citation>
    <scope>NUCLEOTIDE SEQUENCE [LARGE SCALE GENOMIC DNA]</scope>
    <source>
        <strain evidence="10">TK102</strain>
    </source>
</reference>
<evidence type="ECO:0000256" key="6">
    <source>
        <dbReference type="ARBA" id="ARBA00023136"/>
    </source>
</evidence>
<dbReference type="CDD" id="cd18773">
    <property type="entry name" value="PDC1_HK_sensor"/>
    <property type="match status" value="1"/>
</dbReference>
<dbReference type="InterPro" id="IPR000160">
    <property type="entry name" value="GGDEF_dom"/>
</dbReference>
<feature type="transmembrane region" description="Helical" evidence="8">
    <location>
        <begin position="21"/>
        <end position="44"/>
    </location>
</feature>
<comment type="subcellular location">
    <subcellularLocation>
        <location evidence="1">Cell membrane</location>
        <topology evidence="1">Multi-pass membrane protein</topology>
    </subcellularLocation>
</comment>
<accession>A0A076PQZ5</accession>
<dbReference type="Pfam" id="PF00990">
    <property type="entry name" value="GGDEF"/>
    <property type="match status" value="1"/>
</dbReference>
<evidence type="ECO:0000313" key="10">
    <source>
        <dbReference type="EMBL" id="AIJ49239.1"/>
    </source>
</evidence>
<dbReference type="EMBL" id="CP006704">
    <property type="protein sequence ID" value="AIJ49239.1"/>
    <property type="molecule type" value="Genomic_DNA"/>
</dbReference>
<dbReference type="Proteomes" id="UP000028782">
    <property type="component" value="Chromosome"/>
</dbReference>
<dbReference type="Gene3D" id="3.30.450.20">
    <property type="entry name" value="PAS domain"/>
    <property type="match status" value="2"/>
</dbReference>
<dbReference type="Gene3D" id="6.10.340.10">
    <property type="match status" value="1"/>
</dbReference>
<dbReference type="SMART" id="SM00267">
    <property type="entry name" value="GGDEF"/>
    <property type="match status" value="1"/>
</dbReference>
<evidence type="ECO:0000256" key="5">
    <source>
        <dbReference type="ARBA" id="ARBA00022989"/>
    </source>
</evidence>
<dbReference type="SUPFAM" id="SSF55073">
    <property type="entry name" value="Nucleotide cyclase"/>
    <property type="match status" value="1"/>
</dbReference>
<dbReference type="InterPro" id="IPR050469">
    <property type="entry name" value="Diguanylate_Cyclase"/>
</dbReference>
<evidence type="ECO:0000256" key="2">
    <source>
        <dbReference type="ARBA" id="ARBA00012528"/>
    </source>
</evidence>
<name>A0A076PQZ5_COMTE</name>
<protein>
    <recommendedName>
        <fullName evidence="2">diguanylate cyclase</fullName>
        <ecNumber evidence="2">2.7.7.65</ecNumber>
    </recommendedName>
</protein>
<dbReference type="AlphaFoldDB" id="A0A076PQZ5"/>
<dbReference type="GO" id="GO:0005886">
    <property type="term" value="C:plasma membrane"/>
    <property type="evidence" value="ECO:0007669"/>
    <property type="project" value="UniProtKB-SubCell"/>
</dbReference>
<dbReference type="Pfam" id="PF02743">
    <property type="entry name" value="dCache_1"/>
    <property type="match status" value="1"/>
</dbReference>
<dbReference type="GO" id="GO:0052621">
    <property type="term" value="F:diguanylate cyclase activity"/>
    <property type="evidence" value="ECO:0007669"/>
    <property type="project" value="UniProtKB-EC"/>
</dbReference>
<keyword evidence="4 8" id="KW-0812">Transmembrane</keyword>
<evidence type="ECO:0000256" key="8">
    <source>
        <dbReference type="SAM" id="Phobius"/>
    </source>
</evidence>
<feature type="domain" description="GGDEF" evidence="9">
    <location>
        <begin position="399"/>
        <end position="529"/>
    </location>
</feature>
<dbReference type="KEGG" id="ctes:O987_25845"/>
<dbReference type="SUPFAM" id="SSF103190">
    <property type="entry name" value="Sensory domain-like"/>
    <property type="match status" value="2"/>
</dbReference>
<dbReference type="InterPro" id="IPR029787">
    <property type="entry name" value="Nucleotide_cyclase"/>
</dbReference>
<dbReference type="PANTHER" id="PTHR45138">
    <property type="entry name" value="REGULATORY COMPONENTS OF SENSORY TRANSDUCTION SYSTEM"/>
    <property type="match status" value="1"/>
</dbReference>
<dbReference type="PROSITE" id="PS50887">
    <property type="entry name" value="GGDEF"/>
    <property type="match status" value="1"/>
</dbReference>
<keyword evidence="6 8" id="KW-0472">Membrane</keyword>
<evidence type="ECO:0000256" key="3">
    <source>
        <dbReference type="ARBA" id="ARBA00022475"/>
    </source>
</evidence>
<dbReference type="PANTHER" id="PTHR45138:SF9">
    <property type="entry name" value="DIGUANYLATE CYCLASE DGCM-RELATED"/>
    <property type="match status" value="1"/>
</dbReference>
<dbReference type="FunFam" id="3.30.70.270:FF:000001">
    <property type="entry name" value="Diguanylate cyclase domain protein"/>
    <property type="match status" value="1"/>
</dbReference>
<evidence type="ECO:0000256" key="7">
    <source>
        <dbReference type="ARBA" id="ARBA00034247"/>
    </source>
</evidence>
<organism evidence="10 11">
    <name type="scientific">Comamonas testosteroni TK102</name>
    <dbReference type="NCBI Taxonomy" id="1392005"/>
    <lineage>
        <taxon>Bacteria</taxon>
        <taxon>Pseudomonadati</taxon>
        <taxon>Pseudomonadota</taxon>
        <taxon>Betaproteobacteria</taxon>
        <taxon>Burkholderiales</taxon>
        <taxon>Comamonadaceae</taxon>
        <taxon>Comamonas</taxon>
    </lineage>
</organism>
<dbReference type="RefSeq" id="WP_043375426.1">
    <property type="nucleotide sequence ID" value="NZ_CP006704.1"/>
</dbReference>
<dbReference type="HOGENOM" id="CLU_000445_134_6_4"/>
<dbReference type="EC" id="2.7.7.65" evidence="2"/>
<dbReference type="GO" id="GO:0043709">
    <property type="term" value="P:cell adhesion involved in single-species biofilm formation"/>
    <property type="evidence" value="ECO:0007669"/>
    <property type="project" value="TreeGrafter"/>
</dbReference>
<evidence type="ECO:0000259" key="9">
    <source>
        <dbReference type="PROSITE" id="PS50887"/>
    </source>
</evidence>
<keyword evidence="3" id="KW-1003">Cell membrane</keyword>
<dbReference type="CDD" id="cd12912">
    <property type="entry name" value="PDC2_MCP_like"/>
    <property type="match status" value="1"/>
</dbReference>
<dbReference type="GO" id="GO:1902201">
    <property type="term" value="P:negative regulation of bacterial-type flagellum-dependent cell motility"/>
    <property type="evidence" value="ECO:0007669"/>
    <property type="project" value="TreeGrafter"/>
</dbReference>
<proteinExistence type="predicted"/>
<comment type="catalytic activity">
    <reaction evidence="7">
        <text>2 GTP = 3',3'-c-di-GMP + 2 diphosphate</text>
        <dbReference type="Rhea" id="RHEA:24898"/>
        <dbReference type="ChEBI" id="CHEBI:33019"/>
        <dbReference type="ChEBI" id="CHEBI:37565"/>
        <dbReference type="ChEBI" id="CHEBI:58805"/>
        <dbReference type="EC" id="2.7.7.65"/>
    </reaction>
</comment>
<dbReference type="InterPro" id="IPR033479">
    <property type="entry name" value="dCache_1"/>
</dbReference>
<keyword evidence="5 8" id="KW-1133">Transmembrane helix</keyword>